<keyword evidence="3" id="KW-0804">Transcription</keyword>
<feature type="domain" description="HTH gntR-type" evidence="4">
    <location>
        <begin position="12"/>
        <end position="65"/>
    </location>
</feature>
<dbReference type="eggNOG" id="COG2186">
    <property type="taxonomic scope" value="Bacteria"/>
</dbReference>
<dbReference type="InterPro" id="IPR050679">
    <property type="entry name" value="Bact_HTH_transcr_reg"/>
</dbReference>
<dbReference type="SMART" id="SM00345">
    <property type="entry name" value="HTH_GNTR"/>
    <property type="match status" value="1"/>
</dbReference>
<proteinExistence type="predicted"/>
<evidence type="ECO:0000256" key="3">
    <source>
        <dbReference type="ARBA" id="ARBA00023163"/>
    </source>
</evidence>
<keyword evidence="6" id="KW-1185">Reference proteome</keyword>
<dbReference type="AlphaFoldDB" id="H5TEA1"/>
<protein>
    <recommendedName>
        <fullName evidence="4">HTH gntR-type domain-containing protein</fullName>
    </recommendedName>
</protein>
<evidence type="ECO:0000313" key="5">
    <source>
        <dbReference type="EMBL" id="GAB56628.1"/>
    </source>
</evidence>
<dbReference type="PROSITE" id="PS50949">
    <property type="entry name" value="HTH_GNTR"/>
    <property type="match status" value="1"/>
</dbReference>
<gene>
    <name evidence="5" type="ORF">GPUN_2513</name>
</gene>
<dbReference type="InterPro" id="IPR000524">
    <property type="entry name" value="Tscrpt_reg_HTH_GntR"/>
</dbReference>
<dbReference type="InterPro" id="IPR036390">
    <property type="entry name" value="WH_DNA-bd_sf"/>
</dbReference>
<dbReference type="SUPFAM" id="SSF46785">
    <property type="entry name" value="Winged helix' DNA-binding domain"/>
    <property type="match status" value="1"/>
</dbReference>
<reference evidence="5 6" key="2">
    <citation type="journal article" date="2017" name="Antonie Van Leeuwenhoek">
        <title>Rhizobium rhizosphaerae sp. nov., a novel species isolated from rice rhizosphere.</title>
        <authorList>
            <person name="Zhao J.J."/>
            <person name="Zhang J."/>
            <person name="Zhang R.J."/>
            <person name="Zhang C.W."/>
            <person name="Yin H.Q."/>
            <person name="Zhang X.X."/>
        </authorList>
    </citation>
    <scope>NUCLEOTIDE SEQUENCE [LARGE SCALE GENOMIC DNA]</scope>
    <source>
        <strain evidence="5 6">ACAM 611</strain>
    </source>
</reference>
<dbReference type="Gene3D" id="1.10.10.10">
    <property type="entry name" value="Winged helix-like DNA-binding domain superfamily/Winged helix DNA-binding domain"/>
    <property type="match status" value="1"/>
</dbReference>
<dbReference type="GO" id="GO:0045892">
    <property type="term" value="P:negative regulation of DNA-templated transcription"/>
    <property type="evidence" value="ECO:0007669"/>
    <property type="project" value="TreeGrafter"/>
</dbReference>
<name>H5TEA1_9ALTE</name>
<accession>H5TEA1</accession>
<keyword evidence="2" id="KW-0238">DNA-binding</keyword>
<evidence type="ECO:0000313" key="6">
    <source>
        <dbReference type="Proteomes" id="UP000053586"/>
    </source>
</evidence>
<dbReference type="PRINTS" id="PR00035">
    <property type="entry name" value="HTHGNTR"/>
</dbReference>
<organism evidence="5 6">
    <name type="scientific">Glaciecola punicea ACAM 611</name>
    <dbReference type="NCBI Taxonomy" id="1121923"/>
    <lineage>
        <taxon>Bacteria</taxon>
        <taxon>Pseudomonadati</taxon>
        <taxon>Pseudomonadota</taxon>
        <taxon>Gammaproteobacteria</taxon>
        <taxon>Alteromonadales</taxon>
        <taxon>Alteromonadaceae</taxon>
        <taxon>Glaciecola</taxon>
    </lineage>
</organism>
<evidence type="ECO:0000256" key="1">
    <source>
        <dbReference type="ARBA" id="ARBA00023015"/>
    </source>
</evidence>
<sequence>MKSLQLEIVKNHSLYIKVAKQLRKLIESNETRHGERFPSERELAEQLGVSRPRVREAMIALELTG</sequence>
<dbReference type="Pfam" id="PF00392">
    <property type="entry name" value="GntR"/>
    <property type="match status" value="1"/>
</dbReference>
<dbReference type="PANTHER" id="PTHR44846">
    <property type="entry name" value="MANNOSYL-D-GLYCERATE TRANSPORT/METABOLISM SYSTEM REPRESSOR MNGR-RELATED"/>
    <property type="match status" value="1"/>
</dbReference>
<dbReference type="Proteomes" id="UP000053586">
    <property type="component" value="Unassembled WGS sequence"/>
</dbReference>
<dbReference type="GO" id="GO:0003677">
    <property type="term" value="F:DNA binding"/>
    <property type="evidence" value="ECO:0007669"/>
    <property type="project" value="UniProtKB-KW"/>
</dbReference>
<dbReference type="InterPro" id="IPR036388">
    <property type="entry name" value="WH-like_DNA-bd_sf"/>
</dbReference>
<dbReference type="GO" id="GO:0003700">
    <property type="term" value="F:DNA-binding transcription factor activity"/>
    <property type="evidence" value="ECO:0007669"/>
    <property type="project" value="InterPro"/>
</dbReference>
<keyword evidence="1" id="KW-0805">Transcription regulation</keyword>
<comment type="caution">
    <text evidence="5">The sequence shown here is derived from an EMBL/GenBank/DDBJ whole genome shotgun (WGS) entry which is preliminary data.</text>
</comment>
<evidence type="ECO:0000256" key="2">
    <source>
        <dbReference type="ARBA" id="ARBA00023125"/>
    </source>
</evidence>
<dbReference type="CDD" id="cd07377">
    <property type="entry name" value="WHTH_GntR"/>
    <property type="match status" value="1"/>
</dbReference>
<reference evidence="5 6" key="1">
    <citation type="journal article" date="2012" name="J. Bacteriol.">
        <title>Genome sequence of proteorhodopsin-containing sea ice bacterium Glaciecola punicea ACAM 611T.</title>
        <authorList>
            <person name="Qin Q.-L."/>
            <person name="Xie B.-B."/>
            <person name="Shu Y.-L."/>
            <person name="Rong J.-C."/>
            <person name="Zhao D.-L."/>
            <person name="Zhang X.-Y."/>
            <person name="Chen X.-L."/>
            <person name="Zhou B.-C."/>
            <person name="Zhanga Y.-Z."/>
        </authorList>
    </citation>
    <scope>NUCLEOTIDE SEQUENCE [LARGE SCALE GENOMIC DNA]</scope>
    <source>
        <strain evidence="5 6">ACAM 611</strain>
    </source>
</reference>
<dbReference type="EMBL" id="BAET01000030">
    <property type="protein sequence ID" value="GAB56628.1"/>
    <property type="molecule type" value="Genomic_DNA"/>
</dbReference>
<dbReference type="PANTHER" id="PTHR44846:SF1">
    <property type="entry name" value="MANNOSYL-D-GLYCERATE TRANSPORT_METABOLISM SYSTEM REPRESSOR MNGR-RELATED"/>
    <property type="match status" value="1"/>
</dbReference>
<dbReference type="RefSeq" id="WP_006006972.1">
    <property type="nucleotide sequence ID" value="NZ_BAET01000030.1"/>
</dbReference>
<evidence type="ECO:0000259" key="4">
    <source>
        <dbReference type="PROSITE" id="PS50949"/>
    </source>
</evidence>